<evidence type="ECO:0000256" key="2">
    <source>
        <dbReference type="SAM" id="MobiDB-lite"/>
    </source>
</evidence>
<keyword evidence="1" id="KW-1015">Disulfide bond</keyword>
<dbReference type="Proteomes" id="UP000271974">
    <property type="component" value="Unassembled WGS sequence"/>
</dbReference>
<feature type="domain" description="SMB" evidence="3">
    <location>
        <begin position="384"/>
        <end position="424"/>
    </location>
</feature>
<dbReference type="PROSITE" id="PS50958">
    <property type="entry name" value="SMB_2"/>
    <property type="match status" value="1"/>
</dbReference>
<proteinExistence type="predicted"/>
<sequence>MPSNSVSEDRGMAPLSSSGFLSAAVVMLQVLCGCSGADVAQINLALSKPVLDTDVSETVSSEPLTPKAVSATIMAKPELGQVSDVVTPADGTGTNTTSSVFDPPKGPVGTNMSSSVFDTFKGPVGTNMSSSVFDTFKGPVGTNMTSSVFDTSKGPVGTNMASSVFDPPKGPVGTNMSSSVFDTPKGPVGTNMTNSVLDTSKGPAGTNMASSVFDTPKGPVGTNMSSSVFDTPKGPVGTNMTSSVLDTPKGPVGTNMSSSVFDTPKGPVGTNMSSSVFDTLKGPAIANMTNAGGPQVSVAPSSARLFSQLPADLVLTGQTQDRNNTPDPASFIPGLSARQYGGLATQGGVDADTSSPTADHTPLACSGSEVSLDSVDTICDGSQRAWSCEGKCSQAFKTPCSCHASCVLHNTCCLDFEQRCPDLARAGREQLSRFPGLAATCDPSVLSPLVSRCPDGASEPARGLCERASQNASSLLDLAPVSDSVYLWSFRNKHCWRCWNTGHQALRWRLNVSMSFRNRMLEDYRLDSLMSFMADNQESVLWYPPAHIVKPQCSPAVVSLCSACGHTNATVAACAGGPHAYVLTASGVYRNMYCLLCSKHRQQGARAPCYQKEVETLTMHGLNFPVTMILPDADDAADVKLIQDKLVYGGFLWNEISCSVSRGTCEARRCSHHTLVYNGRCDEGVTPITLKLQICAAHMLRGDMVCVPSQPALLSSRQEVLEYVTSYAEELLEKYSATNRTLMESAITESKESGLELLTRWFVPYRYDVQPVMVRHSRVELMNIVDRKLQTSGWLMVCLKWSSSTVPRAGLTYDPALCYVSLPCPPPEQALQQHGNHAPAPRTRCAVWLWLAASLIMAASSS</sequence>
<dbReference type="Gene3D" id="4.10.410.20">
    <property type="match status" value="1"/>
</dbReference>
<dbReference type="STRING" id="188477.A0A3S1BRJ3"/>
<comment type="caution">
    <text evidence="4">The sequence shown here is derived from an EMBL/GenBank/DDBJ whole genome shotgun (WGS) entry which is preliminary data.</text>
</comment>
<dbReference type="PROSITE" id="PS00524">
    <property type="entry name" value="SMB_1"/>
    <property type="match status" value="1"/>
</dbReference>
<accession>A0A3S1BRJ3</accession>
<dbReference type="OrthoDB" id="6155123at2759"/>
<organism evidence="4 5">
    <name type="scientific">Elysia chlorotica</name>
    <name type="common">Eastern emerald elysia</name>
    <name type="synonym">Sea slug</name>
    <dbReference type="NCBI Taxonomy" id="188477"/>
    <lineage>
        <taxon>Eukaryota</taxon>
        <taxon>Metazoa</taxon>
        <taxon>Spiralia</taxon>
        <taxon>Lophotrochozoa</taxon>
        <taxon>Mollusca</taxon>
        <taxon>Gastropoda</taxon>
        <taxon>Heterobranchia</taxon>
        <taxon>Euthyneura</taxon>
        <taxon>Panpulmonata</taxon>
        <taxon>Sacoglossa</taxon>
        <taxon>Placobranchoidea</taxon>
        <taxon>Plakobranchidae</taxon>
        <taxon>Elysia</taxon>
    </lineage>
</organism>
<gene>
    <name evidence="4" type="ORF">EGW08_002508</name>
</gene>
<feature type="region of interest" description="Disordered" evidence="2">
    <location>
        <begin position="226"/>
        <end position="267"/>
    </location>
</feature>
<dbReference type="InterPro" id="IPR036024">
    <property type="entry name" value="Somatomedin_B-like_dom_sf"/>
</dbReference>
<protein>
    <recommendedName>
        <fullName evidence="3">SMB domain-containing protein</fullName>
    </recommendedName>
</protein>
<dbReference type="SUPFAM" id="SSF90188">
    <property type="entry name" value="Somatomedin B domain"/>
    <property type="match status" value="1"/>
</dbReference>
<evidence type="ECO:0000313" key="5">
    <source>
        <dbReference type="Proteomes" id="UP000271974"/>
    </source>
</evidence>
<name>A0A3S1BRJ3_ELYCH</name>
<dbReference type="SMART" id="SM00201">
    <property type="entry name" value="SO"/>
    <property type="match status" value="1"/>
</dbReference>
<dbReference type="InterPro" id="IPR001212">
    <property type="entry name" value="Somatomedin_B_dom"/>
</dbReference>
<keyword evidence="5" id="KW-1185">Reference proteome</keyword>
<evidence type="ECO:0000256" key="1">
    <source>
        <dbReference type="ARBA" id="ARBA00023157"/>
    </source>
</evidence>
<dbReference type="EMBL" id="RQTK01000049">
    <property type="protein sequence ID" value="RUS89690.1"/>
    <property type="molecule type" value="Genomic_DNA"/>
</dbReference>
<evidence type="ECO:0000259" key="3">
    <source>
        <dbReference type="PROSITE" id="PS50958"/>
    </source>
</evidence>
<dbReference type="AlphaFoldDB" id="A0A3S1BRJ3"/>
<dbReference type="Pfam" id="PF01033">
    <property type="entry name" value="Somatomedin_B"/>
    <property type="match status" value="1"/>
</dbReference>
<reference evidence="4 5" key="1">
    <citation type="submission" date="2019-01" db="EMBL/GenBank/DDBJ databases">
        <title>A draft genome assembly of the solar-powered sea slug Elysia chlorotica.</title>
        <authorList>
            <person name="Cai H."/>
            <person name="Li Q."/>
            <person name="Fang X."/>
            <person name="Li J."/>
            <person name="Curtis N.E."/>
            <person name="Altenburger A."/>
            <person name="Shibata T."/>
            <person name="Feng M."/>
            <person name="Maeda T."/>
            <person name="Schwartz J.A."/>
            <person name="Shigenobu S."/>
            <person name="Lundholm N."/>
            <person name="Nishiyama T."/>
            <person name="Yang H."/>
            <person name="Hasebe M."/>
            <person name="Li S."/>
            <person name="Pierce S.K."/>
            <person name="Wang J."/>
        </authorList>
    </citation>
    <scope>NUCLEOTIDE SEQUENCE [LARGE SCALE GENOMIC DNA]</scope>
    <source>
        <strain evidence="4">EC2010</strain>
        <tissue evidence="4">Whole organism of an adult</tissue>
    </source>
</reference>
<evidence type="ECO:0000313" key="4">
    <source>
        <dbReference type="EMBL" id="RUS89690.1"/>
    </source>
</evidence>